<dbReference type="PANTHER" id="PTHR15157:SF24">
    <property type="entry name" value="VACUOLAR PROTEIN SORTING 38"/>
    <property type="match status" value="1"/>
</dbReference>
<protein>
    <recommendedName>
        <fullName evidence="4">UV radiation resistance-associated gene protein</fullName>
    </recommendedName>
</protein>
<dbReference type="GO" id="GO:0000323">
    <property type="term" value="C:lytic vacuole"/>
    <property type="evidence" value="ECO:0007669"/>
    <property type="project" value="TreeGrafter"/>
</dbReference>
<dbReference type="GO" id="GO:0000149">
    <property type="term" value="F:SNARE binding"/>
    <property type="evidence" value="ECO:0007669"/>
    <property type="project" value="TreeGrafter"/>
</dbReference>
<organism evidence="3">
    <name type="scientific">Arundo donax</name>
    <name type="common">Giant reed</name>
    <name type="synonym">Donax arundinaceus</name>
    <dbReference type="NCBI Taxonomy" id="35708"/>
    <lineage>
        <taxon>Eukaryota</taxon>
        <taxon>Viridiplantae</taxon>
        <taxon>Streptophyta</taxon>
        <taxon>Embryophyta</taxon>
        <taxon>Tracheophyta</taxon>
        <taxon>Spermatophyta</taxon>
        <taxon>Magnoliopsida</taxon>
        <taxon>Liliopsida</taxon>
        <taxon>Poales</taxon>
        <taxon>Poaceae</taxon>
        <taxon>PACMAD clade</taxon>
        <taxon>Arundinoideae</taxon>
        <taxon>Arundineae</taxon>
        <taxon>Arundo</taxon>
    </lineage>
</organism>
<dbReference type="GO" id="GO:0005768">
    <property type="term" value="C:endosome"/>
    <property type="evidence" value="ECO:0007669"/>
    <property type="project" value="TreeGrafter"/>
</dbReference>
<feature type="region of interest" description="Disordered" evidence="2">
    <location>
        <begin position="1"/>
        <end position="22"/>
    </location>
</feature>
<feature type="compositionally biased region" description="Low complexity" evidence="2">
    <location>
        <begin position="1"/>
        <end position="10"/>
    </location>
</feature>
<feature type="coiled-coil region" evidence="1">
    <location>
        <begin position="74"/>
        <end position="122"/>
    </location>
</feature>
<dbReference type="PANTHER" id="PTHR15157">
    <property type="entry name" value="UV RADIATION RESISTANCE-ASSOCIATED GENE PROTEIN"/>
    <property type="match status" value="1"/>
</dbReference>
<accession>A0A0A9FEH6</accession>
<evidence type="ECO:0008006" key="4">
    <source>
        <dbReference type="Google" id="ProtNLM"/>
    </source>
</evidence>
<proteinExistence type="predicted"/>
<evidence type="ECO:0000256" key="1">
    <source>
        <dbReference type="SAM" id="Coils"/>
    </source>
</evidence>
<keyword evidence="1" id="KW-0175">Coiled coil</keyword>
<reference evidence="3" key="1">
    <citation type="submission" date="2014-09" db="EMBL/GenBank/DDBJ databases">
        <authorList>
            <person name="Magalhaes I.L.F."/>
            <person name="Oliveira U."/>
            <person name="Santos F.R."/>
            <person name="Vidigal T.H.D.A."/>
            <person name="Brescovit A.D."/>
            <person name="Santos A.J."/>
        </authorList>
    </citation>
    <scope>NUCLEOTIDE SEQUENCE</scope>
    <source>
        <tissue evidence="3">Shoot tissue taken approximately 20 cm above the soil surface</tissue>
    </source>
</reference>
<name>A0A0A9FEH6_ARUDO</name>
<reference evidence="3" key="2">
    <citation type="journal article" date="2015" name="Data Brief">
        <title>Shoot transcriptome of the giant reed, Arundo donax.</title>
        <authorList>
            <person name="Barrero R.A."/>
            <person name="Guerrero F.D."/>
            <person name="Moolhuijzen P."/>
            <person name="Goolsby J.A."/>
            <person name="Tidwell J."/>
            <person name="Bellgard S.E."/>
            <person name="Bellgard M.I."/>
        </authorList>
    </citation>
    <scope>NUCLEOTIDE SEQUENCE</scope>
    <source>
        <tissue evidence="3">Shoot tissue taken approximately 20 cm above the soil surface</tissue>
    </source>
</reference>
<sequence>MEDPASSSATPDPPPPEDDSWVLLPASEVEGARAPKVFHWEDLQQELARLWSLSSALQPARDRKAHLTARLESALEARREFVQQDNELAEMRQKLQGHADHIGNLKIRTKEMSEDVEDQREQLCVKIRTLSVASKTLEAACSKLEEANKLLSGENGGGQLKNLEQKLRMRQQHMITQVAQIYPVRPLDEQSPGHKPGLTSNIVKTGNAESMLPNGSQSRPLGILDLQLSKLSVKKTGYFSDKTEFQKSSTVLGYAAHAVSLIASYLNVPLRYPLRFGGSRSYVLDHAPSVEPSSMTAVVSSVPPSTRMRTMEFPLFFDGQETTRSAYAIFLLNKDIEQLLNYIGAESLGPRHVLANLKQLTTIIQSQQYVSID</sequence>
<evidence type="ECO:0000313" key="3">
    <source>
        <dbReference type="EMBL" id="JAE06638.1"/>
    </source>
</evidence>
<dbReference type="GO" id="GO:0035493">
    <property type="term" value="P:SNARE complex assembly"/>
    <property type="evidence" value="ECO:0007669"/>
    <property type="project" value="TreeGrafter"/>
</dbReference>
<dbReference type="EMBL" id="GBRH01191258">
    <property type="protein sequence ID" value="JAE06638.1"/>
    <property type="molecule type" value="Transcribed_RNA"/>
</dbReference>
<dbReference type="AlphaFoldDB" id="A0A0A9FEH6"/>
<evidence type="ECO:0000256" key="2">
    <source>
        <dbReference type="SAM" id="MobiDB-lite"/>
    </source>
</evidence>